<organism evidence="4 5">
    <name type="scientific">Citrus x changshan-huyou</name>
    <dbReference type="NCBI Taxonomy" id="2935761"/>
    <lineage>
        <taxon>Eukaryota</taxon>
        <taxon>Viridiplantae</taxon>
        <taxon>Streptophyta</taxon>
        <taxon>Embryophyta</taxon>
        <taxon>Tracheophyta</taxon>
        <taxon>Spermatophyta</taxon>
        <taxon>Magnoliopsida</taxon>
        <taxon>eudicotyledons</taxon>
        <taxon>Gunneridae</taxon>
        <taxon>Pentapetalae</taxon>
        <taxon>rosids</taxon>
        <taxon>malvids</taxon>
        <taxon>Sapindales</taxon>
        <taxon>Rutaceae</taxon>
        <taxon>Aurantioideae</taxon>
        <taxon>Citrus</taxon>
    </lineage>
</organism>
<name>A0AAP0R361_9ROSI</name>
<dbReference type="Proteomes" id="UP001428341">
    <property type="component" value="Unassembled WGS sequence"/>
</dbReference>
<proteinExistence type="predicted"/>
<feature type="region of interest" description="Disordered" evidence="3">
    <location>
        <begin position="218"/>
        <end position="254"/>
    </location>
</feature>
<dbReference type="Pfam" id="PF13041">
    <property type="entry name" value="PPR_2"/>
    <property type="match status" value="1"/>
</dbReference>
<dbReference type="InterPro" id="IPR046960">
    <property type="entry name" value="PPR_At4g14850-like_plant"/>
</dbReference>
<dbReference type="InterPro" id="IPR011990">
    <property type="entry name" value="TPR-like_helical_dom_sf"/>
</dbReference>
<sequence>MLSNLLLIFYELSFPSKTHILKKPPTMFNKMFANSSISPPSTLTQETPLISLIETCESMHQLKQIHSQTIKLGLLTNPTVQNKLVTFCCSEKGDLKYECKVFRKITQPSVFLWNTMIKGYSRIDSHKNGVLMYLDMLKSDVRPDNYTFPYLFKGFTRDIAGSLERSCIVMRFEDDDGLHELFRIKAVDDDLHELFPEYLVQMLALPDTFMDEGLEVIPKSQAPREETTRVGNLEEGTPQEGRPHEHSQDDINSPWEYLPDQERTLYSITRTKSLLQLWGRLKEAGQVTKISLES</sequence>
<dbReference type="EMBL" id="JBCGBO010000001">
    <property type="protein sequence ID" value="KAK9229411.1"/>
    <property type="molecule type" value="Genomic_DNA"/>
</dbReference>
<dbReference type="Gene3D" id="1.25.40.10">
    <property type="entry name" value="Tetratricopeptide repeat domain"/>
    <property type="match status" value="1"/>
</dbReference>
<comment type="caution">
    <text evidence="4">The sequence shown here is derived from an EMBL/GenBank/DDBJ whole genome shotgun (WGS) entry which is preliminary data.</text>
</comment>
<evidence type="ECO:0000256" key="1">
    <source>
        <dbReference type="ARBA" id="ARBA00022737"/>
    </source>
</evidence>
<protein>
    <recommendedName>
        <fullName evidence="6">Pentatricopeptide repeat-containing protein</fullName>
    </recommendedName>
</protein>
<gene>
    <name evidence="4" type="ORF">WN944_022373</name>
</gene>
<evidence type="ECO:0000313" key="5">
    <source>
        <dbReference type="Proteomes" id="UP001428341"/>
    </source>
</evidence>
<evidence type="ECO:0000313" key="4">
    <source>
        <dbReference type="EMBL" id="KAK9229411.1"/>
    </source>
</evidence>
<keyword evidence="1" id="KW-0677">Repeat</keyword>
<dbReference type="InterPro" id="IPR002885">
    <property type="entry name" value="PPR_rpt"/>
</dbReference>
<keyword evidence="5" id="KW-1185">Reference proteome</keyword>
<dbReference type="PANTHER" id="PTHR47926">
    <property type="entry name" value="PENTATRICOPEPTIDE REPEAT-CONTAINING PROTEIN"/>
    <property type="match status" value="1"/>
</dbReference>
<dbReference type="PROSITE" id="PS51375">
    <property type="entry name" value="PPR"/>
    <property type="match status" value="1"/>
</dbReference>
<dbReference type="GO" id="GO:0003723">
    <property type="term" value="F:RNA binding"/>
    <property type="evidence" value="ECO:0007669"/>
    <property type="project" value="InterPro"/>
</dbReference>
<accession>A0AAP0R361</accession>
<evidence type="ECO:0000256" key="3">
    <source>
        <dbReference type="SAM" id="MobiDB-lite"/>
    </source>
</evidence>
<dbReference type="GO" id="GO:0009451">
    <property type="term" value="P:RNA modification"/>
    <property type="evidence" value="ECO:0007669"/>
    <property type="project" value="InterPro"/>
</dbReference>
<feature type="repeat" description="PPR" evidence="2">
    <location>
        <begin position="109"/>
        <end position="143"/>
    </location>
</feature>
<dbReference type="NCBIfam" id="TIGR00756">
    <property type="entry name" value="PPR"/>
    <property type="match status" value="1"/>
</dbReference>
<evidence type="ECO:0008006" key="6">
    <source>
        <dbReference type="Google" id="ProtNLM"/>
    </source>
</evidence>
<dbReference type="AlphaFoldDB" id="A0AAP0R361"/>
<evidence type="ECO:0000256" key="2">
    <source>
        <dbReference type="PROSITE-ProRule" id="PRU00708"/>
    </source>
</evidence>
<reference evidence="4 5" key="1">
    <citation type="submission" date="2024-05" db="EMBL/GenBank/DDBJ databases">
        <title>Haplotype-resolved chromosome-level genome assembly of Huyou (Citrus changshanensis).</title>
        <authorList>
            <person name="Miao C."/>
            <person name="Chen W."/>
            <person name="Wu Y."/>
            <person name="Wang L."/>
            <person name="Zhao S."/>
            <person name="Grierson D."/>
            <person name="Xu C."/>
            <person name="Chen K."/>
        </authorList>
    </citation>
    <scope>NUCLEOTIDE SEQUENCE [LARGE SCALE GENOMIC DNA]</scope>
    <source>
        <strain evidence="4">01-14</strain>
        <tissue evidence="4">Leaf</tissue>
    </source>
</reference>